<evidence type="ECO:0000259" key="1">
    <source>
        <dbReference type="PROSITE" id="PS50404"/>
    </source>
</evidence>
<feature type="domain" description="GST N-terminal" evidence="1">
    <location>
        <begin position="1"/>
        <end position="81"/>
    </location>
</feature>
<dbReference type="Gene3D" id="3.40.30.10">
    <property type="entry name" value="Glutaredoxin"/>
    <property type="match status" value="1"/>
</dbReference>
<dbReference type="PANTHER" id="PTHR44051">
    <property type="entry name" value="GLUTATHIONE S-TRANSFERASE-RELATED"/>
    <property type="match status" value="1"/>
</dbReference>
<proteinExistence type="predicted"/>
<evidence type="ECO:0000259" key="2">
    <source>
        <dbReference type="PROSITE" id="PS50405"/>
    </source>
</evidence>
<dbReference type="InterPro" id="IPR040079">
    <property type="entry name" value="Glutathione_S-Trfase"/>
</dbReference>
<gene>
    <name evidence="3" type="ORF">SAMN06295910_1641</name>
</gene>
<name>A0A1X7GFP8_9SPHN</name>
<dbReference type="InterPro" id="IPR004046">
    <property type="entry name" value="GST_C"/>
</dbReference>
<protein>
    <submittedName>
        <fullName evidence="3">Glutathione S-transferase</fullName>
    </submittedName>
</protein>
<dbReference type="PROSITE" id="PS50405">
    <property type="entry name" value="GST_CTER"/>
    <property type="match status" value="1"/>
</dbReference>
<dbReference type="SFLD" id="SFLDG00358">
    <property type="entry name" value="Main_(cytGST)"/>
    <property type="match status" value="1"/>
</dbReference>
<reference evidence="4" key="1">
    <citation type="submission" date="2017-04" db="EMBL/GenBank/DDBJ databases">
        <authorList>
            <person name="Varghese N."/>
            <person name="Submissions S."/>
        </authorList>
    </citation>
    <scope>NUCLEOTIDE SEQUENCE [LARGE SCALE GENOMIC DNA]</scope>
    <source>
        <strain evidence="4">Dd16</strain>
    </source>
</reference>
<dbReference type="SUPFAM" id="SSF52833">
    <property type="entry name" value="Thioredoxin-like"/>
    <property type="match status" value="1"/>
</dbReference>
<evidence type="ECO:0000313" key="3">
    <source>
        <dbReference type="EMBL" id="SMF68623.1"/>
    </source>
</evidence>
<accession>A0A1X7GFP8</accession>
<dbReference type="InterPro" id="IPR004045">
    <property type="entry name" value="Glutathione_S-Trfase_N"/>
</dbReference>
<dbReference type="RefSeq" id="WP_085218326.1">
    <property type="nucleotide sequence ID" value="NZ_LT840185.1"/>
</dbReference>
<dbReference type="Gene3D" id="1.20.1050.10">
    <property type="match status" value="1"/>
</dbReference>
<dbReference type="EMBL" id="LT840185">
    <property type="protein sequence ID" value="SMF68623.1"/>
    <property type="molecule type" value="Genomic_DNA"/>
</dbReference>
<dbReference type="SFLD" id="SFLDS00019">
    <property type="entry name" value="Glutathione_Transferase_(cytos"/>
    <property type="match status" value="1"/>
</dbReference>
<dbReference type="Pfam" id="PF13409">
    <property type="entry name" value="GST_N_2"/>
    <property type="match status" value="1"/>
</dbReference>
<dbReference type="GO" id="GO:0016740">
    <property type="term" value="F:transferase activity"/>
    <property type="evidence" value="ECO:0007669"/>
    <property type="project" value="UniProtKB-KW"/>
</dbReference>
<keyword evidence="4" id="KW-1185">Reference proteome</keyword>
<dbReference type="SUPFAM" id="SSF47616">
    <property type="entry name" value="GST C-terminal domain-like"/>
    <property type="match status" value="1"/>
</dbReference>
<dbReference type="SFLD" id="SFLDG01150">
    <property type="entry name" value="Main.1:_Beta-like"/>
    <property type="match status" value="1"/>
</dbReference>
<dbReference type="AlphaFoldDB" id="A0A1X7GFP8"/>
<dbReference type="PROSITE" id="PS50404">
    <property type="entry name" value="GST_NTER"/>
    <property type="match status" value="1"/>
</dbReference>
<dbReference type="OrthoDB" id="5740960at2"/>
<dbReference type="Pfam" id="PF00043">
    <property type="entry name" value="GST_C"/>
    <property type="match status" value="1"/>
</dbReference>
<organism evidence="3 4">
    <name type="scientific">Allosphingosinicella indica</name>
    <dbReference type="NCBI Taxonomy" id="941907"/>
    <lineage>
        <taxon>Bacteria</taxon>
        <taxon>Pseudomonadati</taxon>
        <taxon>Pseudomonadota</taxon>
        <taxon>Alphaproteobacteria</taxon>
        <taxon>Sphingomonadales</taxon>
        <taxon>Sphingomonadaceae</taxon>
        <taxon>Allosphingosinicella</taxon>
    </lineage>
</organism>
<dbReference type="InterPro" id="IPR010987">
    <property type="entry name" value="Glutathione-S-Trfase_C-like"/>
</dbReference>
<dbReference type="Proteomes" id="UP000192934">
    <property type="component" value="Chromosome I"/>
</dbReference>
<keyword evidence="3" id="KW-0808">Transferase</keyword>
<dbReference type="PANTHER" id="PTHR44051:SF21">
    <property type="entry name" value="GLUTATHIONE S-TRANSFERASE FAMILY PROTEIN"/>
    <property type="match status" value="1"/>
</dbReference>
<dbReference type="STRING" id="941907.SAMN06295910_1641"/>
<dbReference type="CDD" id="cd03046">
    <property type="entry name" value="GST_N_GTT1_like"/>
    <property type="match status" value="1"/>
</dbReference>
<dbReference type="InterPro" id="IPR036282">
    <property type="entry name" value="Glutathione-S-Trfase_C_sf"/>
</dbReference>
<sequence length="211" mass="22681">MAELTLYTNPQSRGRIARWMLEEAGEPYETVILGYGTSMKSADYLAVNPMGKVPAIKHGETIVTEAAAICAYMADAFPNAGLAPPVDRRGDYYRWLFFAAGPLEAAVTAKAFGLLVPKEKSAAAGYGTYEDVIYALEGAVKDREYIAGDHFSAADVYVGSQIGWGLMFGTIEKRPAFEAYIARLHARPAAQRANELDDAAVAEAETQGASA</sequence>
<feature type="domain" description="GST C-terminal" evidence="2">
    <location>
        <begin position="64"/>
        <end position="201"/>
    </location>
</feature>
<dbReference type="InterPro" id="IPR036249">
    <property type="entry name" value="Thioredoxin-like_sf"/>
</dbReference>
<evidence type="ECO:0000313" key="4">
    <source>
        <dbReference type="Proteomes" id="UP000192934"/>
    </source>
</evidence>
<dbReference type="CDD" id="cd03207">
    <property type="entry name" value="GST_C_8"/>
    <property type="match status" value="1"/>
</dbReference>